<keyword evidence="2" id="KW-1185">Reference proteome</keyword>
<dbReference type="Proteomes" id="UP001057402">
    <property type="component" value="Chromosome 3"/>
</dbReference>
<accession>A0ACB9RX64</accession>
<evidence type="ECO:0000313" key="1">
    <source>
        <dbReference type="EMBL" id="KAI4382811.1"/>
    </source>
</evidence>
<comment type="caution">
    <text evidence="1">The sequence shown here is derived from an EMBL/GenBank/DDBJ whole genome shotgun (WGS) entry which is preliminary data.</text>
</comment>
<evidence type="ECO:0000313" key="2">
    <source>
        <dbReference type="Proteomes" id="UP001057402"/>
    </source>
</evidence>
<sequence length="195" mass="21099">MLLSLTASNSGLHPLRKKSSQKIASEKKLFAMVLPGFWMDIGQPKDYITGLTLYLDSLRKRQPGMLASGTHIVGNVLVHETAKIGDGCLIGPDVAIGPNCVVESGVRLSRCTVMRGGPDQESRLHIQQHHRVAFHGWAMGSCGEHDHSRGGRPRGRRGVQQRGSRPSSQGDQNKHTEAGDPDVKAYAARASVGFT</sequence>
<gene>
    <name evidence="1" type="ORF">MLD38_008724</name>
</gene>
<protein>
    <submittedName>
        <fullName evidence="1">Uncharacterized protein</fullName>
    </submittedName>
</protein>
<proteinExistence type="predicted"/>
<organism evidence="1 2">
    <name type="scientific">Melastoma candidum</name>
    <dbReference type="NCBI Taxonomy" id="119954"/>
    <lineage>
        <taxon>Eukaryota</taxon>
        <taxon>Viridiplantae</taxon>
        <taxon>Streptophyta</taxon>
        <taxon>Embryophyta</taxon>
        <taxon>Tracheophyta</taxon>
        <taxon>Spermatophyta</taxon>
        <taxon>Magnoliopsida</taxon>
        <taxon>eudicotyledons</taxon>
        <taxon>Gunneridae</taxon>
        <taxon>Pentapetalae</taxon>
        <taxon>rosids</taxon>
        <taxon>malvids</taxon>
        <taxon>Myrtales</taxon>
        <taxon>Melastomataceae</taxon>
        <taxon>Melastomatoideae</taxon>
        <taxon>Melastomateae</taxon>
        <taxon>Melastoma</taxon>
    </lineage>
</organism>
<reference evidence="2" key="1">
    <citation type="journal article" date="2023" name="Front. Plant Sci.">
        <title>Chromosomal-level genome assembly of Melastoma candidum provides insights into trichome evolution.</title>
        <authorList>
            <person name="Zhong Y."/>
            <person name="Wu W."/>
            <person name="Sun C."/>
            <person name="Zou P."/>
            <person name="Liu Y."/>
            <person name="Dai S."/>
            <person name="Zhou R."/>
        </authorList>
    </citation>
    <scope>NUCLEOTIDE SEQUENCE [LARGE SCALE GENOMIC DNA]</scope>
</reference>
<name>A0ACB9RX64_9MYRT</name>
<dbReference type="EMBL" id="CM042882">
    <property type="protein sequence ID" value="KAI4382811.1"/>
    <property type="molecule type" value="Genomic_DNA"/>
</dbReference>